<comment type="caution">
    <text evidence="2">The sequence shown here is derived from an EMBL/GenBank/DDBJ whole genome shotgun (WGS) entry which is preliminary data.</text>
</comment>
<feature type="region of interest" description="Disordered" evidence="1">
    <location>
        <begin position="72"/>
        <end position="401"/>
    </location>
</feature>
<evidence type="ECO:0000256" key="1">
    <source>
        <dbReference type="SAM" id="MobiDB-lite"/>
    </source>
</evidence>
<dbReference type="AlphaFoldDB" id="A0A9W9V1Z5"/>
<feature type="compositionally biased region" description="Low complexity" evidence="1">
    <location>
        <begin position="96"/>
        <end position="107"/>
    </location>
</feature>
<feature type="compositionally biased region" description="Basic and acidic residues" evidence="1">
    <location>
        <begin position="192"/>
        <end position="207"/>
    </location>
</feature>
<gene>
    <name evidence="2" type="ORF">N7496_010477</name>
</gene>
<feature type="compositionally biased region" description="Basic and acidic residues" evidence="1">
    <location>
        <begin position="360"/>
        <end position="382"/>
    </location>
</feature>
<evidence type="ECO:0000313" key="3">
    <source>
        <dbReference type="Proteomes" id="UP001147782"/>
    </source>
</evidence>
<sequence length="401" mass="43720">MSNSSDTPWTEEEKNTLLSEILKKAGIPSNYLLRIINEFRISPDWEHIPLPQGRSLSQCRLAFENMQLQLKSQTQSQAQAQPQSQSQSPFQPQPQQPQAQHQHQYQQPPHPAPPPTAVPIPRPEAPGTPSSIDANLRKRPLYPAEKPLAPRAIQPRPPASTASYSSESSAQLSPRLDTTSTGEPPRKRGRPSKAETERRKAAAEARGETYPPPRRANPNRMRIPPSPTSPAGPYPVPTAPGPASHPVHGPNAGLIPYDVPGPRPLAPAPSIPGASSSPSSNPNPSERRDIPNRSMGPNMRELPRPTEMGHPGHPLPSPHALQLGTLQLGPPDPFPRLNSNPGERSAYGAIPPDRFSPPDSGRRDSVASRGEREREREREREGMGSYVEARSSTTPGEKALR</sequence>
<feature type="compositionally biased region" description="Pro residues" evidence="1">
    <location>
        <begin position="108"/>
        <end position="126"/>
    </location>
</feature>
<name>A0A9W9V1Z5_9EURO</name>
<reference evidence="2" key="2">
    <citation type="journal article" date="2023" name="IMA Fungus">
        <title>Comparative genomic study of the Penicillium genus elucidates a diverse pangenome and 15 lateral gene transfer events.</title>
        <authorList>
            <person name="Petersen C."/>
            <person name="Sorensen T."/>
            <person name="Nielsen M.R."/>
            <person name="Sondergaard T.E."/>
            <person name="Sorensen J.L."/>
            <person name="Fitzpatrick D.A."/>
            <person name="Frisvad J.C."/>
            <person name="Nielsen K.L."/>
        </authorList>
    </citation>
    <scope>NUCLEOTIDE SEQUENCE</scope>
    <source>
        <strain evidence="2">IBT 29864</strain>
    </source>
</reference>
<feature type="compositionally biased region" description="Pro residues" evidence="1">
    <location>
        <begin position="224"/>
        <end position="240"/>
    </location>
</feature>
<organism evidence="2 3">
    <name type="scientific">Penicillium cataractarum</name>
    <dbReference type="NCBI Taxonomy" id="2100454"/>
    <lineage>
        <taxon>Eukaryota</taxon>
        <taxon>Fungi</taxon>
        <taxon>Dikarya</taxon>
        <taxon>Ascomycota</taxon>
        <taxon>Pezizomycotina</taxon>
        <taxon>Eurotiomycetes</taxon>
        <taxon>Eurotiomycetidae</taxon>
        <taxon>Eurotiales</taxon>
        <taxon>Aspergillaceae</taxon>
        <taxon>Penicillium</taxon>
    </lineage>
</organism>
<dbReference type="EMBL" id="JAPZBS010000008">
    <property type="protein sequence ID" value="KAJ5364764.1"/>
    <property type="molecule type" value="Genomic_DNA"/>
</dbReference>
<dbReference type="GeneID" id="81442569"/>
<reference evidence="2" key="1">
    <citation type="submission" date="2022-11" db="EMBL/GenBank/DDBJ databases">
        <authorList>
            <person name="Petersen C."/>
        </authorList>
    </citation>
    <scope>NUCLEOTIDE SEQUENCE</scope>
    <source>
        <strain evidence="2">IBT 29864</strain>
    </source>
</reference>
<accession>A0A9W9V1Z5</accession>
<dbReference type="OrthoDB" id="5371646at2759"/>
<feature type="compositionally biased region" description="Low complexity" evidence="1">
    <location>
        <begin position="271"/>
        <end position="284"/>
    </location>
</feature>
<evidence type="ECO:0008006" key="4">
    <source>
        <dbReference type="Google" id="ProtNLM"/>
    </source>
</evidence>
<evidence type="ECO:0000313" key="2">
    <source>
        <dbReference type="EMBL" id="KAJ5364764.1"/>
    </source>
</evidence>
<feature type="compositionally biased region" description="Low complexity" evidence="1">
    <location>
        <begin position="159"/>
        <end position="174"/>
    </location>
</feature>
<protein>
    <recommendedName>
        <fullName evidence="4">Myb-like domain-containing protein</fullName>
    </recommendedName>
</protein>
<dbReference type="Proteomes" id="UP001147782">
    <property type="component" value="Unassembled WGS sequence"/>
</dbReference>
<proteinExistence type="predicted"/>
<dbReference type="RefSeq" id="XP_056552390.1">
    <property type="nucleotide sequence ID" value="XM_056703390.1"/>
</dbReference>
<feature type="compositionally biased region" description="Low complexity" evidence="1">
    <location>
        <begin position="72"/>
        <end position="90"/>
    </location>
</feature>
<keyword evidence="3" id="KW-1185">Reference proteome</keyword>
<feature type="compositionally biased region" description="Pro residues" evidence="1">
    <location>
        <begin position="259"/>
        <end position="270"/>
    </location>
</feature>